<dbReference type="InterPro" id="IPR011990">
    <property type="entry name" value="TPR-like_helical_dom_sf"/>
</dbReference>
<reference evidence="7 8" key="2">
    <citation type="submission" date="2020-05" db="EMBL/GenBank/DDBJ databases">
        <title>Draft genome sequence of Desulfovibrio sp. strainFSS-1.</title>
        <authorList>
            <person name="Shimoshige H."/>
            <person name="Kobayashi H."/>
            <person name="Maekawa T."/>
        </authorList>
    </citation>
    <scope>NUCLEOTIDE SEQUENCE [LARGE SCALE GENOMIC DNA]</scope>
    <source>
        <strain evidence="7 8">SIID29052-01</strain>
    </source>
</reference>
<dbReference type="InterPro" id="IPR003921">
    <property type="entry name" value="Cell_synth_C"/>
</dbReference>
<keyword evidence="2" id="KW-0677">Repeat</keyword>
<feature type="region of interest" description="Disordered" evidence="4">
    <location>
        <begin position="32"/>
        <end position="69"/>
    </location>
</feature>
<evidence type="ECO:0000256" key="2">
    <source>
        <dbReference type="ARBA" id="ARBA00022737"/>
    </source>
</evidence>
<protein>
    <submittedName>
        <fullName evidence="7">Cellulose synthase operon protein C</fullName>
    </submittedName>
</protein>
<dbReference type="PRINTS" id="PR01441">
    <property type="entry name" value="CELLSNTHASEC"/>
</dbReference>
<evidence type="ECO:0000256" key="3">
    <source>
        <dbReference type="ARBA" id="ARBA00022803"/>
    </source>
</evidence>
<dbReference type="RefSeq" id="WP_173087260.1">
    <property type="nucleotide sequence ID" value="NZ_BLTE01000035.1"/>
</dbReference>
<dbReference type="SUPFAM" id="SSF48452">
    <property type="entry name" value="TPR-like"/>
    <property type="match status" value="1"/>
</dbReference>
<keyword evidence="1 5" id="KW-0732">Signal</keyword>
<dbReference type="Gene3D" id="1.25.40.10">
    <property type="entry name" value="Tetratricopeptide repeat domain"/>
    <property type="match status" value="2"/>
</dbReference>
<proteinExistence type="predicted"/>
<dbReference type="Proteomes" id="UP000494245">
    <property type="component" value="Unassembled WGS sequence"/>
</dbReference>
<gene>
    <name evidence="7" type="primary">acsC_2</name>
    <name evidence="7" type="ORF">NNJEOMEG_04000</name>
</gene>
<reference evidence="7 8" key="1">
    <citation type="submission" date="2020-04" db="EMBL/GenBank/DDBJ databases">
        <authorList>
            <consortium name="Desulfovibrio sp. FSS-1 genome sequencing consortium"/>
            <person name="Shimoshige H."/>
            <person name="Kobayashi H."/>
            <person name="Maekawa T."/>
        </authorList>
    </citation>
    <scope>NUCLEOTIDE SEQUENCE [LARGE SCALE GENOMIC DNA]</scope>
    <source>
        <strain evidence="7 8">SIID29052-01</strain>
    </source>
</reference>
<evidence type="ECO:0000313" key="7">
    <source>
        <dbReference type="EMBL" id="GFK96125.1"/>
    </source>
</evidence>
<organism evidence="7 8">
    <name type="scientific">Fundidesulfovibrio magnetotacticus</name>
    <dbReference type="NCBI Taxonomy" id="2730080"/>
    <lineage>
        <taxon>Bacteria</taxon>
        <taxon>Pseudomonadati</taxon>
        <taxon>Thermodesulfobacteriota</taxon>
        <taxon>Desulfovibrionia</taxon>
        <taxon>Desulfovibrionales</taxon>
        <taxon>Desulfovibrionaceae</taxon>
        <taxon>Fundidesulfovibrio</taxon>
    </lineage>
</organism>
<dbReference type="Pfam" id="PF05420">
    <property type="entry name" value="BCSC_C"/>
    <property type="match status" value="1"/>
</dbReference>
<evidence type="ECO:0000256" key="4">
    <source>
        <dbReference type="SAM" id="MobiDB-lite"/>
    </source>
</evidence>
<dbReference type="InterPro" id="IPR008410">
    <property type="entry name" value="BCSC_C"/>
</dbReference>
<feature type="domain" description="Cellulose synthase operon C C-terminal" evidence="6">
    <location>
        <begin position="567"/>
        <end position="900"/>
    </location>
</feature>
<comment type="caution">
    <text evidence="7">The sequence shown here is derived from an EMBL/GenBank/DDBJ whole genome shotgun (WGS) entry which is preliminary data.</text>
</comment>
<dbReference type="AlphaFoldDB" id="A0A6V8M679"/>
<feature type="chain" id="PRO_5028954633" evidence="5">
    <location>
        <begin position="22"/>
        <end position="923"/>
    </location>
</feature>
<dbReference type="GO" id="GO:0019867">
    <property type="term" value="C:outer membrane"/>
    <property type="evidence" value="ECO:0007669"/>
    <property type="project" value="InterPro"/>
</dbReference>
<dbReference type="GO" id="GO:0006011">
    <property type="term" value="P:UDP-alpha-D-glucose metabolic process"/>
    <property type="evidence" value="ECO:0007669"/>
    <property type="project" value="InterPro"/>
</dbReference>
<evidence type="ECO:0000256" key="1">
    <source>
        <dbReference type="ARBA" id="ARBA00022729"/>
    </source>
</evidence>
<sequence length="923" mass="98559">MKPFLAALALLALLSGGHALAQGVERSGGGASVVREPLAVPGTGSARETPPSVERSAQQGKRAASETPLPAVPPERAVAEGWELFSQGDFAAASSRFAQALEQGAGETLLQARLGLGFAAMRLQRLDEAQTQFQTLVDKGYRLPESLPALLTVQRARGDKAALEKTLALLPEAQRAQWREPVPIEPVVQAAAPTATPDGVRQALARAGSAPDARRLAALLKEHSPALERCADADVFLKIAQGLAGVSRQDEARSVLDRLAACPRQDFGVRLGVLYELAALESPAVVRQKLERYRQASPPSDPARAEALRRLALTLDRKEMGDASTSQARKLQLARDILAADPADPDARAALAWDDLANGRAAQAQRAFRELAGAFPKRLDLQLGLGYANLRLGLLDEALGVAASSGHADDPAMRDLAYQVHVKQAFTALDAKDPALAARQAEAARALQPGGGELAELDAWIAQARGEDAKALKTFSDRYAATGDKRFLAPMAQGYAATGQRVKAFETAARMAQDPETKSAAADFYATQKAPILAASTGTDGCCTNADTPQIDALGFVRSKTGDKGTSRLLEWSVPARYSWALPSGMRFTAGASAHFLSSGDAPQSPYAGSYFARVAGTPQRNALLTDLTVYTPLLALDVEGPYRWRLEAGTSPIGGPVAPLPTFAFSVSTPEWELAVHQKAVTESILSWTGLRDPYGSRSWGRVLRTGGRGKITFTPAKDWFITTGGQADYLWGENVEGNAGLSGNLSAGRTFRFQEAELALGAFATLKHYAVNSNFYTVGHGGYYSPDLLFIAGPFARLRTPECRTWWLDVEGSVGWLYENNAGAPKYPLGSSTAGLTSGQITELGGRYAAKTETKLAYSAKGEALLRITPHVAAGVFGGVSNASDYTEAYGGLGLRWSWDPQKAFWAPKELFRRQTPFDRD</sequence>
<dbReference type="EMBL" id="BLTE01000035">
    <property type="protein sequence ID" value="GFK96125.1"/>
    <property type="molecule type" value="Genomic_DNA"/>
</dbReference>
<accession>A0A6V8M679</accession>
<keyword evidence="3" id="KW-0802">TPR repeat</keyword>
<evidence type="ECO:0000313" key="8">
    <source>
        <dbReference type="Proteomes" id="UP000494245"/>
    </source>
</evidence>
<keyword evidence="8" id="KW-1185">Reference proteome</keyword>
<evidence type="ECO:0000259" key="6">
    <source>
        <dbReference type="Pfam" id="PF05420"/>
    </source>
</evidence>
<dbReference type="GO" id="GO:0030244">
    <property type="term" value="P:cellulose biosynthetic process"/>
    <property type="evidence" value="ECO:0007669"/>
    <property type="project" value="InterPro"/>
</dbReference>
<feature type="signal peptide" evidence="5">
    <location>
        <begin position="1"/>
        <end position="21"/>
    </location>
</feature>
<name>A0A6V8M679_9BACT</name>
<evidence type="ECO:0000256" key="5">
    <source>
        <dbReference type="SAM" id="SignalP"/>
    </source>
</evidence>